<proteinExistence type="predicted"/>
<evidence type="ECO:0000313" key="2">
    <source>
        <dbReference type="Proteomes" id="UP000199515"/>
    </source>
</evidence>
<gene>
    <name evidence="1" type="ORF">SAMN05421504_103643</name>
</gene>
<sequence>MTDLVTVERGEPNSVELTRRQVRLAVEALALVETDVPLVSIVRVGVEVAVVRGLWGRLRQAVREYDEAPRARRMTIALSDVELHVVHAALVLAPRIVASEEAFHIRTGAFKEQMSSLADGLIAGAHAAEVG</sequence>
<organism evidence="1 2">
    <name type="scientific">Amycolatopsis xylanica</name>
    <dbReference type="NCBI Taxonomy" id="589385"/>
    <lineage>
        <taxon>Bacteria</taxon>
        <taxon>Bacillati</taxon>
        <taxon>Actinomycetota</taxon>
        <taxon>Actinomycetes</taxon>
        <taxon>Pseudonocardiales</taxon>
        <taxon>Pseudonocardiaceae</taxon>
        <taxon>Amycolatopsis</taxon>
    </lineage>
</organism>
<dbReference type="RefSeq" id="WP_091289688.1">
    <property type="nucleotide sequence ID" value="NZ_FNON01000003.1"/>
</dbReference>
<reference evidence="1 2" key="1">
    <citation type="submission" date="2016-10" db="EMBL/GenBank/DDBJ databases">
        <authorList>
            <person name="de Groot N.N."/>
        </authorList>
    </citation>
    <scope>NUCLEOTIDE SEQUENCE [LARGE SCALE GENOMIC DNA]</scope>
    <source>
        <strain evidence="1 2">CPCC 202699</strain>
    </source>
</reference>
<protein>
    <submittedName>
        <fullName evidence="1">Uncharacterized protein</fullName>
    </submittedName>
</protein>
<dbReference type="EMBL" id="FNON01000003">
    <property type="protein sequence ID" value="SDX73198.1"/>
    <property type="molecule type" value="Genomic_DNA"/>
</dbReference>
<dbReference type="Proteomes" id="UP000199515">
    <property type="component" value="Unassembled WGS sequence"/>
</dbReference>
<evidence type="ECO:0000313" key="1">
    <source>
        <dbReference type="EMBL" id="SDX73198.1"/>
    </source>
</evidence>
<name>A0A1H3E4L5_9PSEU</name>
<keyword evidence="2" id="KW-1185">Reference proteome</keyword>
<accession>A0A1H3E4L5</accession>
<dbReference type="AlphaFoldDB" id="A0A1H3E4L5"/>